<proteinExistence type="predicted"/>
<dbReference type="Pfam" id="PF01757">
    <property type="entry name" value="Acyl_transf_3"/>
    <property type="match status" value="1"/>
</dbReference>
<dbReference type="PANTHER" id="PTHR36927">
    <property type="entry name" value="BLR4337 PROTEIN"/>
    <property type="match status" value="1"/>
</dbReference>
<dbReference type="EMBL" id="JAASRO010000001">
    <property type="protein sequence ID" value="NIK59219.1"/>
    <property type="molecule type" value="Genomic_DNA"/>
</dbReference>
<gene>
    <name evidence="3" type="ORF">BJY22_004936</name>
</gene>
<dbReference type="PANTHER" id="PTHR36927:SF4">
    <property type="entry name" value="BLR5718 PROTEIN"/>
    <property type="match status" value="1"/>
</dbReference>
<organism evidence="3 4">
    <name type="scientific">Kribbella shirazensis</name>
    <dbReference type="NCBI Taxonomy" id="1105143"/>
    <lineage>
        <taxon>Bacteria</taxon>
        <taxon>Bacillati</taxon>
        <taxon>Actinomycetota</taxon>
        <taxon>Actinomycetes</taxon>
        <taxon>Propionibacteriales</taxon>
        <taxon>Kribbellaceae</taxon>
        <taxon>Kribbella</taxon>
    </lineage>
</organism>
<evidence type="ECO:0000313" key="4">
    <source>
        <dbReference type="Proteomes" id="UP000555407"/>
    </source>
</evidence>
<reference evidence="3 4" key="1">
    <citation type="submission" date="2020-03" db="EMBL/GenBank/DDBJ databases">
        <title>Sequencing the genomes of 1000 actinobacteria strains.</title>
        <authorList>
            <person name="Klenk H.-P."/>
        </authorList>
    </citation>
    <scope>NUCLEOTIDE SEQUENCE [LARGE SCALE GENOMIC DNA]</scope>
    <source>
        <strain evidence="3 4">DSM 45490</strain>
    </source>
</reference>
<sequence length="397" mass="43230">MARESDRRRSALDGAELERWASTRRSYLDNLKVVLIAAIIALHGVLGYAGIVEAWTYSELREVTLAPVVEVALLVLASPFGFFLIALLFLVAGLLTPSSYDRKDAKRFVADRLLRLGVPFVVYVFLIQPTLVYALEHPLGDAPGSYWREYLGAERQIDTGPLWFVGVLLLYSLGYAGWRRWADRAERSAPPTRMITLKTLVLMAAVVAPTSFAIRLVYPYGSESGFSDLNLWEWPACLAVFALGIAGSRRGWLEAIPDGLALRCRRLTLFAVVAMAVLLSVAGSLDAVDDVLGGWHWLGGVFAVVEAMLTVFGSVWLLSAAQRRLSRWYSWGPALSRSAYAAFVLQTAVLLALAVALRPLGLPAEVKAPVVAVGGVIGSFAAARFLIAKVPGVARIL</sequence>
<dbReference type="GO" id="GO:0016747">
    <property type="term" value="F:acyltransferase activity, transferring groups other than amino-acyl groups"/>
    <property type="evidence" value="ECO:0007669"/>
    <property type="project" value="InterPro"/>
</dbReference>
<evidence type="ECO:0000256" key="1">
    <source>
        <dbReference type="SAM" id="Phobius"/>
    </source>
</evidence>
<evidence type="ECO:0000313" key="3">
    <source>
        <dbReference type="EMBL" id="NIK59219.1"/>
    </source>
</evidence>
<feature type="transmembrane region" description="Helical" evidence="1">
    <location>
        <begin position="116"/>
        <end position="135"/>
    </location>
</feature>
<keyword evidence="1" id="KW-0472">Membrane</keyword>
<accession>A0A7X5VDX4</accession>
<dbReference type="Proteomes" id="UP000555407">
    <property type="component" value="Unassembled WGS sequence"/>
</dbReference>
<keyword evidence="1" id="KW-0812">Transmembrane</keyword>
<feature type="transmembrane region" description="Helical" evidence="1">
    <location>
        <begin position="297"/>
        <end position="318"/>
    </location>
</feature>
<feature type="transmembrane region" description="Helical" evidence="1">
    <location>
        <begin position="230"/>
        <end position="247"/>
    </location>
</feature>
<keyword evidence="4" id="KW-1185">Reference proteome</keyword>
<feature type="transmembrane region" description="Helical" evidence="1">
    <location>
        <begin position="160"/>
        <end position="178"/>
    </location>
</feature>
<protein>
    <submittedName>
        <fullName evidence="3">Fucose 4-O-acetylase-like acetyltransferase</fullName>
    </submittedName>
</protein>
<feature type="transmembrane region" description="Helical" evidence="1">
    <location>
        <begin position="33"/>
        <end position="51"/>
    </location>
</feature>
<name>A0A7X5VDX4_9ACTN</name>
<dbReference type="InterPro" id="IPR050623">
    <property type="entry name" value="Glucan_succinyl_AcylTrfase"/>
</dbReference>
<feature type="transmembrane region" description="Helical" evidence="1">
    <location>
        <begin position="339"/>
        <end position="357"/>
    </location>
</feature>
<feature type="transmembrane region" description="Helical" evidence="1">
    <location>
        <begin position="267"/>
        <end position="285"/>
    </location>
</feature>
<dbReference type="InterPro" id="IPR002656">
    <property type="entry name" value="Acyl_transf_3_dom"/>
</dbReference>
<dbReference type="AlphaFoldDB" id="A0A7X5VDX4"/>
<evidence type="ECO:0000259" key="2">
    <source>
        <dbReference type="Pfam" id="PF01757"/>
    </source>
</evidence>
<keyword evidence="3" id="KW-0808">Transferase</keyword>
<dbReference type="RefSeq" id="WP_167210637.1">
    <property type="nucleotide sequence ID" value="NZ_JAASRO010000001.1"/>
</dbReference>
<feature type="transmembrane region" description="Helical" evidence="1">
    <location>
        <begin position="199"/>
        <end position="218"/>
    </location>
</feature>
<comment type="caution">
    <text evidence="3">The sequence shown here is derived from an EMBL/GenBank/DDBJ whole genome shotgun (WGS) entry which is preliminary data.</text>
</comment>
<feature type="domain" description="Acyltransferase 3" evidence="2">
    <location>
        <begin position="26"/>
        <end position="383"/>
    </location>
</feature>
<keyword evidence="1" id="KW-1133">Transmembrane helix</keyword>
<feature type="transmembrane region" description="Helical" evidence="1">
    <location>
        <begin position="71"/>
        <end position="95"/>
    </location>
</feature>
<feature type="transmembrane region" description="Helical" evidence="1">
    <location>
        <begin position="369"/>
        <end position="387"/>
    </location>
</feature>